<reference evidence="1" key="2">
    <citation type="submission" date="2025-08" db="UniProtKB">
        <authorList>
            <consortium name="Ensembl"/>
        </authorList>
    </citation>
    <scope>IDENTIFICATION</scope>
</reference>
<evidence type="ECO:0000313" key="1">
    <source>
        <dbReference type="Ensembl" id="ENSEEEP00000061130.1"/>
    </source>
</evidence>
<dbReference type="AlphaFoldDB" id="A0AAY5EWK3"/>
<organism evidence="1 2">
    <name type="scientific">Electrophorus electricus</name>
    <name type="common">Electric eel</name>
    <name type="synonym">Gymnotus electricus</name>
    <dbReference type="NCBI Taxonomy" id="8005"/>
    <lineage>
        <taxon>Eukaryota</taxon>
        <taxon>Metazoa</taxon>
        <taxon>Chordata</taxon>
        <taxon>Craniata</taxon>
        <taxon>Vertebrata</taxon>
        <taxon>Euteleostomi</taxon>
        <taxon>Actinopterygii</taxon>
        <taxon>Neopterygii</taxon>
        <taxon>Teleostei</taxon>
        <taxon>Ostariophysi</taxon>
        <taxon>Gymnotiformes</taxon>
        <taxon>Gymnotoidei</taxon>
        <taxon>Gymnotidae</taxon>
        <taxon>Electrophorus</taxon>
    </lineage>
</organism>
<keyword evidence="2" id="KW-1185">Reference proteome</keyword>
<dbReference type="Proteomes" id="UP000314983">
    <property type="component" value="Chromosome 16"/>
</dbReference>
<protein>
    <submittedName>
        <fullName evidence="1">Uncharacterized protein</fullName>
    </submittedName>
</protein>
<evidence type="ECO:0000313" key="2">
    <source>
        <dbReference type="Proteomes" id="UP000314983"/>
    </source>
</evidence>
<dbReference type="Ensembl" id="ENSEEET00000062543.1">
    <property type="protein sequence ID" value="ENSEEEP00000061130.1"/>
    <property type="gene ID" value="ENSEEEG00000029133.1"/>
</dbReference>
<reference evidence="1 2" key="1">
    <citation type="submission" date="2020-05" db="EMBL/GenBank/DDBJ databases">
        <title>Electrophorus electricus (electric eel) genome, fEleEle1, primary haplotype.</title>
        <authorList>
            <person name="Myers G."/>
            <person name="Meyer A."/>
            <person name="Fedrigo O."/>
            <person name="Formenti G."/>
            <person name="Rhie A."/>
            <person name="Tracey A."/>
            <person name="Sims Y."/>
            <person name="Jarvis E.D."/>
        </authorList>
    </citation>
    <scope>NUCLEOTIDE SEQUENCE [LARGE SCALE GENOMIC DNA]</scope>
</reference>
<accession>A0AAY5EWK3</accession>
<sequence>MRCDVRAVAAQWSTCVLYVGPDTGQGTVCAGILCSLCRYPLCWYPLCWYSLCRYPLCWYPLCWYSLCRYPLCWYPLCWYSLCRYSLCWYPLCRYPLCRYFTPFSTSFFKAAQHSGLLCLISSLHSCYILQFGHDPSSHVHILKCCFFFF</sequence>
<proteinExistence type="predicted"/>
<reference evidence="1" key="3">
    <citation type="submission" date="2025-09" db="UniProtKB">
        <authorList>
            <consortium name="Ensembl"/>
        </authorList>
    </citation>
    <scope>IDENTIFICATION</scope>
</reference>
<dbReference type="GeneTree" id="ENSGT01150000287453"/>
<name>A0AAY5EWK3_ELEEL</name>